<dbReference type="PANTHER" id="PTHR46779:SF1">
    <property type="entry name" value="BETA-1,6-GALACTOSYLTRANSFERASE GALT29A"/>
    <property type="match status" value="1"/>
</dbReference>
<protein>
    <submittedName>
        <fullName evidence="11">Glycosyltransferase 29</fullName>
        <ecNumber evidence="11">2.4.3.4</ecNumber>
    </submittedName>
</protein>
<dbReference type="Gene3D" id="3.90.1480.20">
    <property type="entry name" value="Glycosyl transferase family 29"/>
    <property type="match status" value="1"/>
</dbReference>
<comment type="caution">
    <text evidence="11">The sequence shown here is derived from an EMBL/GenBank/DDBJ whole genome shotgun (WGS) entry which is preliminary data.</text>
</comment>
<evidence type="ECO:0000256" key="9">
    <source>
        <dbReference type="ARBA" id="ARBA00023136"/>
    </source>
</evidence>
<evidence type="ECO:0000256" key="8">
    <source>
        <dbReference type="ARBA" id="ARBA00023034"/>
    </source>
</evidence>
<dbReference type="InterPro" id="IPR012163">
    <property type="entry name" value="Sialyl_trans"/>
</dbReference>
<dbReference type="Proteomes" id="UP001341840">
    <property type="component" value="Unassembled WGS sequence"/>
</dbReference>
<accession>A0ABU6Y5I8</accession>
<reference evidence="11 12" key="1">
    <citation type="journal article" date="2023" name="Plants (Basel)">
        <title>Bridging the Gap: Combining Genomics and Transcriptomics Approaches to Understand Stylosanthes scabra, an Orphan Legume from the Brazilian Caatinga.</title>
        <authorList>
            <person name="Ferreira-Neto J.R.C."/>
            <person name="da Silva M.D."/>
            <person name="Binneck E."/>
            <person name="de Melo N.F."/>
            <person name="da Silva R.H."/>
            <person name="de Melo A.L.T.M."/>
            <person name="Pandolfi V."/>
            <person name="Bustamante F.O."/>
            <person name="Brasileiro-Vidal A.C."/>
            <person name="Benko-Iseppon A.M."/>
        </authorList>
    </citation>
    <scope>NUCLEOTIDE SEQUENCE [LARGE SCALE GENOMIC DNA]</scope>
    <source>
        <tissue evidence="11">Leaves</tissue>
    </source>
</reference>
<evidence type="ECO:0000256" key="5">
    <source>
        <dbReference type="ARBA" id="ARBA00022692"/>
    </source>
</evidence>
<evidence type="ECO:0000256" key="3">
    <source>
        <dbReference type="ARBA" id="ARBA00022676"/>
    </source>
</evidence>
<dbReference type="EMBL" id="JASCZI010241700">
    <property type="protein sequence ID" value="MED6205254.1"/>
    <property type="molecule type" value="Genomic_DNA"/>
</dbReference>
<comment type="similarity">
    <text evidence="2">Belongs to the glycosyltransferase 29 family.</text>
</comment>
<dbReference type="EC" id="2.4.3.4" evidence="11"/>
<evidence type="ECO:0000313" key="11">
    <source>
        <dbReference type="EMBL" id="MED6205254.1"/>
    </source>
</evidence>
<evidence type="ECO:0000256" key="10">
    <source>
        <dbReference type="ARBA" id="ARBA00023180"/>
    </source>
</evidence>
<keyword evidence="12" id="KW-1185">Reference proteome</keyword>
<keyword evidence="10" id="KW-0325">Glycoprotein</keyword>
<evidence type="ECO:0000256" key="1">
    <source>
        <dbReference type="ARBA" id="ARBA00004323"/>
    </source>
</evidence>
<dbReference type="PANTHER" id="PTHR46779">
    <property type="entry name" value="BETA-1,6-GALACTOSYLTRANSFERASE GALT29A"/>
    <property type="match status" value="1"/>
</dbReference>
<keyword evidence="7" id="KW-1133">Transmembrane helix</keyword>
<name>A0ABU6Y5I8_9FABA</name>
<keyword evidence="6" id="KW-0735">Signal-anchor</keyword>
<evidence type="ECO:0000256" key="6">
    <source>
        <dbReference type="ARBA" id="ARBA00022968"/>
    </source>
</evidence>
<keyword evidence="5" id="KW-0812">Transmembrane</keyword>
<gene>
    <name evidence="11" type="primary">stv1_1</name>
    <name evidence="11" type="ORF">PIB30_016047</name>
</gene>
<sequence length="395" mass="45668">MIPQIKHNNIMKRSFHIRSLFFLLLFVFLIATLINNSRTIIRKTLLLRFQLQYPTFEAALLKHAAIDPTEPQWNREIRNLLDQNNLNNNHHHHHQTRRSHVSVTLGSPLLFQRNLVPDFHKALREWFQKRKFEPSIMSELTQLVKNPIEFHHKGNNYSSSSSEKSSSRYSSCAVVGNSGILLKKHYGSVIDSHEVVIRLNHARVQGFEQNVGSKTNISFVNSNILHGCSRMIGCNCHGYNHDVATVMYICQPVHFMDYTLCKRSMGARAPLLVVTDPRFDVLCARIVKYYSLRRFVLESGKGLEEWGPLHDEAMFHYSSGFQAVMLALGVCERVSMFGFGKSVSAKHHYHTNQKSELSLHDYEAEYEFYDDLVHGIRPLPFLKHDTKLPPLVMYH</sequence>
<organism evidence="11 12">
    <name type="scientific">Stylosanthes scabra</name>
    <dbReference type="NCBI Taxonomy" id="79078"/>
    <lineage>
        <taxon>Eukaryota</taxon>
        <taxon>Viridiplantae</taxon>
        <taxon>Streptophyta</taxon>
        <taxon>Embryophyta</taxon>
        <taxon>Tracheophyta</taxon>
        <taxon>Spermatophyta</taxon>
        <taxon>Magnoliopsida</taxon>
        <taxon>eudicotyledons</taxon>
        <taxon>Gunneridae</taxon>
        <taxon>Pentapetalae</taxon>
        <taxon>rosids</taxon>
        <taxon>fabids</taxon>
        <taxon>Fabales</taxon>
        <taxon>Fabaceae</taxon>
        <taxon>Papilionoideae</taxon>
        <taxon>50 kb inversion clade</taxon>
        <taxon>dalbergioids sensu lato</taxon>
        <taxon>Dalbergieae</taxon>
        <taxon>Pterocarpus clade</taxon>
        <taxon>Stylosanthes</taxon>
    </lineage>
</organism>
<dbReference type="InterPro" id="IPR038578">
    <property type="entry name" value="GT29-like_sf"/>
</dbReference>
<evidence type="ECO:0000256" key="7">
    <source>
        <dbReference type="ARBA" id="ARBA00022989"/>
    </source>
</evidence>
<keyword evidence="8" id="KW-0333">Golgi apparatus</keyword>
<evidence type="ECO:0000256" key="4">
    <source>
        <dbReference type="ARBA" id="ARBA00022679"/>
    </source>
</evidence>
<evidence type="ECO:0000256" key="2">
    <source>
        <dbReference type="ARBA" id="ARBA00006003"/>
    </source>
</evidence>
<keyword evidence="3 11" id="KW-0328">Glycosyltransferase</keyword>
<dbReference type="Pfam" id="PF00777">
    <property type="entry name" value="Glyco_transf_29"/>
    <property type="match status" value="1"/>
</dbReference>
<proteinExistence type="inferred from homology"/>
<keyword evidence="9" id="KW-0472">Membrane</keyword>
<dbReference type="PIRSF" id="PIRSF005557">
    <property type="entry name" value="Sialyl_trans"/>
    <property type="match status" value="1"/>
</dbReference>
<comment type="subcellular location">
    <subcellularLocation>
        <location evidence="1">Golgi apparatus membrane</location>
        <topology evidence="1">Single-pass type II membrane protein</topology>
    </subcellularLocation>
</comment>
<evidence type="ECO:0000313" key="12">
    <source>
        <dbReference type="Proteomes" id="UP001341840"/>
    </source>
</evidence>
<dbReference type="GO" id="GO:0003836">
    <property type="term" value="F:beta-galactoside (CMP) alpha-2,3-sialyltransferase activity"/>
    <property type="evidence" value="ECO:0007669"/>
    <property type="project" value="UniProtKB-EC"/>
</dbReference>
<dbReference type="InterPro" id="IPR001675">
    <property type="entry name" value="Glyco_trans_29"/>
</dbReference>
<dbReference type="CDD" id="cd19952">
    <property type="entry name" value="GT29"/>
    <property type="match status" value="1"/>
</dbReference>
<keyword evidence="4 11" id="KW-0808">Transferase</keyword>